<reference evidence="1 2" key="1">
    <citation type="journal article" date="2018" name="Mol. Biol. Evol.">
        <title>Broad Genomic Sampling Reveals a Smut Pathogenic Ancestry of the Fungal Clade Ustilaginomycotina.</title>
        <authorList>
            <person name="Kijpornyongpan T."/>
            <person name="Mondo S.J."/>
            <person name="Barry K."/>
            <person name="Sandor L."/>
            <person name="Lee J."/>
            <person name="Lipzen A."/>
            <person name="Pangilinan J."/>
            <person name="LaButti K."/>
            <person name="Hainaut M."/>
            <person name="Henrissat B."/>
            <person name="Grigoriev I.V."/>
            <person name="Spatafora J.W."/>
            <person name="Aime M.C."/>
        </authorList>
    </citation>
    <scope>NUCLEOTIDE SEQUENCE [LARGE SCALE GENOMIC DNA]</scope>
    <source>
        <strain evidence="1 2">SA 807</strain>
    </source>
</reference>
<proteinExistence type="predicted"/>
<keyword evidence="2" id="KW-1185">Reference proteome</keyword>
<gene>
    <name evidence="1" type="ORF">IE53DRAFT_207116</name>
</gene>
<organism evidence="1 2">
    <name type="scientific">Violaceomyces palustris</name>
    <dbReference type="NCBI Taxonomy" id="1673888"/>
    <lineage>
        <taxon>Eukaryota</taxon>
        <taxon>Fungi</taxon>
        <taxon>Dikarya</taxon>
        <taxon>Basidiomycota</taxon>
        <taxon>Ustilaginomycotina</taxon>
        <taxon>Ustilaginomycetes</taxon>
        <taxon>Violaceomycetales</taxon>
        <taxon>Violaceomycetaceae</taxon>
        <taxon>Violaceomyces</taxon>
    </lineage>
</organism>
<protein>
    <submittedName>
        <fullName evidence="1">Uncharacterized protein</fullName>
    </submittedName>
</protein>
<sequence length="561" mass="61703">MDRRSWSSSSSSLKPSSSARQPPPSCSSSSSSSRPTNSQRLPGATSSLRVQLSPSELARQTSTQSYKDQTDPGRTSTFLQRPRQLPSPSSQGSSPSTVSLTLPPKSDAQLITASLLNNLSHQKLVLHHQEKLIVTPRNSLEFFKRSLGLFNLSTYLEVVEERRLSLLCPYPTCGNPPPKPRGGTHRISLGSRKVTRNRGLGFGEDGDEHGGASHERMWFCSSECWRRSEWVCRYVLRESVMVGRAESASASTAAEEAEQDEKGQNWEEIELLEDLNGDAEVEERLIRQGDSRGEDVVKIENEAKGGGGGGRGKVDKGEKKVEEEQDVRSLLDSLVIVERGKSKEDDLRDGASKTGVLDTALERQVSNSASKGKVVSWEVDLPDHLLKPSQGANKEEDRKMTGTRNSNENPIQPERASGREASSNSDGRDDGDDDDEDEDHDADLFLGLNQSVAVLGGFGRSGKHGLQMKNLANQIIKTSNTRAFGSNSVVPFADAEDLGRMGRESQGMGEGREDEERGEEQEEGEASEVDEEEERLRRETIKMMEEAIKIRNAQRELGLLP</sequence>
<accession>A0ACD0NQV9</accession>
<evidence type="ECO:0000313" key="1">
    <source>
        <dbReference type="EMBL" id="PWN48228.1"/>
    </source>
</evidence>
<evidence type="ECO:0000313" key="2">
    <source>
        <dbReference type="Proteomes" id="UP000245626"/>
    </source>
</evidence>
<dbReference type="EMBL" id="KZ820245">
    <property type="protein sequence ID" value="PWN48228.1"/>
    <property type="molecule type" value="Genomic_DNA"/>
</dbReference>
<name>A0ACD0NQV9_9BASI</name>
<dbReference type="Proteomes" id="UP000245626">
    <property type="component" value="Unassembled WGS sequence"/>
</dbReference>